<keyword evidence="4" id="KW-1185">Reference proteome</keyword>
<dbReference type="AlphaFoldDB" id="A0A2G8SPK1"/>
<evidence type="ECO:0000313" key="4">
    <source>
        <dbReference type="Proteomes" id="UP000230002"/>
    </source>
</evidence>
<dbReference type="STRING" id="1077348.A0A2G8SPK1"/>
<dbReference type="SUPFAM" id="SSF53383">
    <property type="entry name" value="PLP-dependent transferases"/>
    <property type="match status" value="1"/>
</dbReference>
<dbReference type="OrthoDB" id="5978656at2759"/>
<reference evidence="3 4" key="1">
    <citation type="journal article" date="2015" name="Sci. Rep.">
        <title>Chromosome-level genome map provides insights into diverse defense mechanisms in the medicinal fungus Ganoderma sinense.</title>
        <authorList>
            <person name="Zhu Y."/>
            <person name="Xu J."/>
            <person name="Sun C."/>
            <person name="Zhou S."/>
            <person name="Xu H."/>
            <person name="Nelson D.R."/>
            <person name="Qian J."/>
            <person name="Song J."/>
            <person name="Luo H."/>
            <person name="Xiang L."/>
            <person name="Li Y."/>
            <person name="Xu Z."/>
            <person name="Ji A."/>
            <person name="Wang L."/>
            <person name="Lu S."/>
            <person name="Hayward A."/>
            <person name="Sun W."/>
            <person name="Li X."/>
            <person name="Schwartz D.C."/>
            <person name="Wang Y."/>
            <person name="Chen S."/>
        </authorList>
    </citation>
    <scope>NUCLEOTIDE SEQUENCE [LARGE SCALE GENOMIC DNA]</scope>
    <source>
        <strain evidence="3 4">ZZ0214-1</strain>
    </source>
</reference>
<gene>
    <name evidence="3" type="ORF">GSI_02402</name>
</gene>
<dbReference type="Proteomes" id="UP000230002">
    <property type="component" value="Unassembled WGS sequence"/>
</dbReference>
<feature type="domain" description="Aminotransferase class V" evidence="2">
    <location>
        <begin position="201"/>
        <end position="279"/>
    </location>
</feature>
<comment type="caution">
    <text evidence="3">The sequence shown here is derived from an EMBL/GenBank/DDBJ whole genome shotgun (WGS) entry which is preliminary data.</text>
</comment>
<dbReference type="PANTHER" id="PTHR43092:SF2">
    <property type="entry name" value="HERCYNYLCYSTEINE SULFOXIDE LYASE"/>
    <property type="match status" value="1"/>
</dbReference>
<dbReference type="EMBL" id="AYKW01000003">
    <property type="protein sequence ID" value="PIL35672.1"/>
    <property type="molecule type" value="Genomic_DNA"/>
</dbReference>
<keyword evidence="1" id="KW-0663">Pyridoxal phosphate</keyword>
<evidence type="ECO:0000256" key="1">
    <source>
        <dbReference type="ARBA" id="ARBA00022898"/>
    </source>
</evidence>
<dbReference type="InterPro" id="IPR000192">
    <property type="entry name" value="Aminotrans_V_dom"/>
</dbReference>
<evidence type="ECO:0000313" key="3">
    <source>
        <dbReference type="EMBL" id="PIL35672.1"/>
    </source>
</evidence>
<dbReference type="InterPro" id="IPR015424">
    <property type="entry name" value="PyrdxlP-dep_Trfase"/>
</dbReference>
<accession>A0A2G8SPK1</accession>
<name>A0A2G8SPK1_9APHY</name>
<dbReference type="Gene3D" id="3.40.640.10">
    <property type="entry name" value="Type I PLP-dependent aspartate aminotransferase-like (Major domain)"/>
    <property type="match status" value="1"/>
</dbReference>
<dbReference type="InterPro" id="IPR015421">
    <property type="entry name" value="PyrdxlP-dep_Trfase_major"/>
</dbReference>
<dbReference type="Pfam" id="PF00266">
    <property type="entry name" value="Aminotran_5"/>
    <property type="match status" value="1"/>
</dbReference>
<evidence type="ECO:0000259" key="2">
    <source>
        <dbReference type="Pfam" id="PF00266"/>
    </source>
</evidence>
<sequence>MTTLSSVRGTYDLTEKPSPFGHALKKFFALDPDYVNLNNGSYGSVPWPVLHKTIEEQIEVERNPDRFHRLSMRPLLRQAREFLAPLVGAELDEIVLVPNVMAAINDVLRNFDWQKGDVIIKATTTYENVLKGIQYLADRPEHVRPHVETIELTFPTTHSHILDTFRARVKEIKALHAARGSQFTHVPSVRRSPERDSGNKVVAVIDAISSNPGVRMPWKEMVRICREEGAWSLVDAAHSLGQELDIDLSEARPDFWVSNCHKWLYAKRGCAILYVPKQNQYIIKSAIPTPSTYVSPSSPEAKELGTNFVLQHEWTGAIDVSPYLSIAPALAFRGWLGGEHAINNYCHALALAGGRRLAAQLGTRVMDDELVLNTVDVQLSLPVERAPGEIYSRALNRRIHPAFQEKVLRFNVYAAHYFHAGAWWTRCSAQVFNELEDFDRVGEAFIIACQEVEGEFLGEHA</sequence>
<dbReference type="PANTHER" id="PTHR43092">
    <property type="entry name" value="L-CYSTEINE DESULFHYDRASE"/>
    <property type="match status" value="1"/>
</dbReference>
<protein>
    <recommendedName>
        <fullName evidence="2">Aminotransferase class V domain-containing protein</fullName>
    </recommendedName>
</protein>
<organism evidence="3 4">
    <name type="scientific">Ganoderma sinense ZZ0214-1</name>
    <dbReference type="NCBI Taxonomy" id="1077348"/>
    <lineage>
        <taxon>Eukaryota</taxon>
        <taxon>Fungi</taxon>
        <taxon>Dikarya</taxon>
        <taxon>Basidiomycota</taxon>
        <taxon>Agaricomycotina</taxon>
        <taxon>Agaricomycetes</taxon>
        <taxon>Polyporales</taxon>
        <taxon>Polyporaceae</taxon>
        <taxon>Ganoderma</taxon>
    </lineage>
</organism>
<proteinExistence type="predicted"/>